<gene>
    <name evidence="2" type="ORF">PRK78_005082</name>
</gene>
<keyword evidence="3" id="KW-1185">Reference proteome</keyword>
<feature type="region of interest" description="Disordered" evidence="1">
    <location>
        <begin position="303"/>
        <end position="351"/>
    </location>
</feature>
<feature type="compositionally biased region" description="Polar residues" evidence="1">
    <location>
        <begin position="27"/>
        <end position="44"/>
    </location>
</feature>
<evidence type="ECO:0000313" key="2">
    <source>
        <dbReference type="EMBL" id="WEW59607.1"/>
    </source>
</evidence>
<organism evidence="2 3">
    <name type="scientific">Emydomyces testavorans</name>
    <dbReference type="NCBI Taxonomy" id="2070801"/>
    <lineage>
        <taxon>Eukaryota</taxon>
        <taxon>Fungi</taxon>
        <taxon>Dikarya</taxon>
        <taxon>Ascomycota</taxon>
        <taxon>Pezizomycotina</taxon>
        <taxon>Eurotiomycetes</taxon>
        <taxon>Eurotiomycetidae</taxon>
        <taxon>Onygenales</taxon>
        <taxon>Nannizziopsiaceae</taxon>
        <taxon>Emydomyces</taxon>
    </lineage>
</organism>
<evidence type="ECO:0000256" key="1">
    <source>
        <dbReference type="SAM" id="MobiDB-lite"/>
    </source>
</evidence>
<dbReference type="EMBL" id="CP120629">
    <property type="protein sequence ID" value="WEW59607.1"/>
    <property type="molecule type" value="Genomic_DNA"/>
</dbReference>
<name>A0AAF0IK68_9EURO</name>
<feature type="region of interest" description="Disordered" evidence="1">
    <location>
        <begin position="25"/>
        <end position="44"/>
    </location>
</feature>
<reference evidence="2" key="1">
    <citation type="submission" date="2023-03" db="EMBL/GenBank/DDBJ databases">
        <title>Emydomyces testavorans Genome Sequence.</title>
        <authorList>
            <person name="Hoyer L."/>
        </authorList>
    </citation>
    <scope>NUCLEOTIDE SEQUENCE</scope>
    <source>
        <strain evidence="2">16-2883</strain>
    </source>
</reference>
<accession>A0AAF0IK68</accession>
<dbReference type="Proteomes" id="UP001219355">
    <property type="component" value="Chromosome 3"/>
</dbReference>
<evidence type="ECO:0000313" key="3">
    <source>
        <dbReference type="Proteomes" id="UP001219355"/>
    </source>
</evidence>
<protein>
    <submittedName>
        <fullName evidence="2">Uncharacterized protein</fullName>
    </submittedName>
</protein>
<sequence length="406" mass="44699">MTLSESPMSGDFFLDSPVPPKLDLTGARSQFYRSPRTPSATSSLCRSVTSSALAGSRKRPRYGYNDLDSHQTFGGFDDRISWGEDQSTQFNDPTSPAPLVNTDYRLAGGGLESHKLSLATATTALEYDDNGAELDYRPSRYSTFPMTITSERNKRKRERPPSSGNDTEQADGPSSPSSSGWGRAMINLVGGVAGKVWDFCWSGAFRGFYAGGGRGYGMDASAANAFTTPSLDQSAWEKLNQTSDLFDNKHVKPNDNLVNGWQQADNDWVLVKNEKDFVETNSSSVFGKVPRRTGVMRHVGSRRPAIRAVPKRPSLTPIKPSSISHQASFTPSTNSQTANNPSKTSKESPLAIEAQRYAAKVRRREREEDASIRRLNQQLKAMIREGKEALGTKIEIDDSMDVDEFE</sequence>
<feature type="region of interest" description="Disordered" evidence="1">
    <location>
        <begin position="145"/>
        <end position="181"/>
    </location>
</feature>
<proteinExistence type="predicted"/>
<dbReference type="AlphaFoldDB" id="A0AAF0IK68"/>
<feature type="compositionally biased region" description="Polar residues" evidence="1">
    <location>
        <begin position="319"/>
        <end position="343"/>
    </location>
</feature>